<dbReference type="KEGG" id="npy:NPRO_08460"/>
<evidence type="ECO:0000313" key="1">
    <source>
        <dbReference type="EMBL" id="BBO23251.1"/>
    </source>
</evidence>
<evidence type="ECO:0000313" key="2">
    <source>
        <dbReference type="Proteomes" id="UP000662873"/>
    </source>
</evidence>
<dbReference type="Proteomes" id="UP000662873">
    <property type="component" value="Chromosome"/>
</dbReference>
<name>A0A809S8X7_9BACT</name>
<protein>
    <submittedName>
        <fullName evidence="1">Flagellar basal body rod protein FlgG</fullName>
    </submittedName>
</protein>
<proteinExistence type="predicted"/>
<sequence length="386" mass="40341">MTTLAALTLATGVWLSVDVSIDGPGYLRFALEGRIVYAKSATLQVQGGRLTHPTGAPLVPTVPAPAALESLSITEDGWVEGRSQSSESRLGRIVLAQVAGSPTLLEAGLMAFSQRPRVGFPASEGWGKVVSGKVGVSLRTEPAVDPTISPLLTPGSLILRAPERVEVDPGPVRLLDLLRLEGRTEWHRLLESIEIAQAPPVGVSLKISKARVVARVQTAGLAPSQIVDELPPLIEVVTRSQAIPAAQLVTAAREAAKRELGDLPFSSEADERDFIAPVGEVELRAESVRTANSSVSVVLAVYIGGSKFNSRTIRLSVDSAEAGVKAGSTVKVLVRSGGVVAELSGRAKSNAFVGQAVEVSLSLGQPPTQTTHLGVVKAPGIVEVKL</sequence>
<keyword evidence="1" id="KW-0969">Cilium</keyword>
<keyword evidence="1" id="KW-0966">Cell projection</keyword>
<keyword evidence="1" id="KW-0282">Flagellum</keyword>
<dbReference type="Gene3D" id="2.30.30.760">
    <property type="match status" value="1"/>
</dbReference>
<accession>A0A809S8X7</accession>
<dbReference type="AlphaFoldDB" id="A0A809S8X7"/>
<gene>
    <name evidence="1" type="ORF">NPRO_08460</name>
</gene>
<dbReference type="EMBL" id="AP021858">
    <property type="protein sequence ID" value="BBO23251.1"/>
    <property type="molecule type" value="Genomic_DNA"/>
</dbReference>
<organism evidence="1 2">
    <name type="scientific">Candidatus Nitrosymbiomonas proteolyticus</name>
    <dbReference type="NCBI Taxonomy" id="2608984"/>
    <lineage>
        <taxon>Bacteria</taxon>
        <taxon>Bacillati</taxon>
        <taxon>Armatimonadota</taxon>
        <taxon>Armatimonadota incertae sedis</taxon>
        <taxon>Candidatus Nitrosymbiomonas</taxon>
    </lineage>
</organism>
<reference evidence="1" key="1">
    <citation type="journal article" name="DNA Res.">
        <title>The physiological potential of anammox bacteria as revealed by their core genome structure.</title>
        <authorList>
            <person name="Okubo T."/>
            <person name="Toyoda A."/>
            <person name="Fukuhara K."/>
            <person name="Uchiyama I."/>
            <person name="Harigaya Y."/>
            <person name="Kuroiwa M."/>
            <person name="Suzuki T."/>
            <person name="Murakami Y."/>
            <person name="Suwa Y."/>
            <person name="Takami H."/>
        </authorList>
    </citation>
    <scope>NUCLEOTIDE SEQUENCE</scope>
    <source>
        <strain evidence="1">317325-2</strain>
    </source>
</reference>